<dbReference type="EMBL" id="JAYGGQ010000008">
    <property type="protein sequence ID" value="MEA5455421.1"/>
    <property type="molecule type" value="Genomic_DNA"/>
</dbReference>
<sequence length="73" mass="7538">MVTSDLVDTAVFFATAACAVLVLAALGAVTCASALIFSAAVYGRRRLNGSEAPAVVVNIEPRQRAELAGWARS</sequence>
<evidence type="ECO:0000313" key="3">
    <source>
        <dbReference type="Proteomes" id="UP001304769"/>
    </source>
</evidence>
<keyword evidence="1" id="KW-0812">Transmembrane</keyword>
<keyword evidence="3" id="KW-1185">Reference proteome</keyword>
<keyword evidence="1" id="KW-1133">Transmembrane helix</keyword>
<reference evidence="2 3" key="1">
    <citation type="submission" date="2023-12" db="EMBL/GenBank/DDBJ databases">
        <title>Sinomonas terricola sp. nov, isolated from litchi orchard soil in Guangdong, PR China.</title>
        <authorList>
            <person name="Jiaxin W."/>
            <person name="Yang Z."/>
            <person name="Honghui Z."/>
        </authorList>
    </citation>
    <scope>NUCLEOTIDE SEQUENCE [LARGE SCALE GENOMIC DNA]</scope>
    <source>
        <strain evidence="2 3">JGH33</strain>
    </source>
</reference>
<proteinExistence type="predicted"/>
<evidence type="ECO:0000313" key="2">
    <source>
        <dbReference type="EMBL" id="MEA5455421.1"/>
    </source>
</evidence>
<dbReference type="RefSeq" id="WP_323279273.1">
    <property type="nucleotide sequence ID" value="NZ_JAYGGQ010000008.1"/>
</dbReference>
<accession>A0ABU5T8K8</accession>
<evidence type="ECO:0000256" key="1">
    <source>
        <dbReference type="SAM" id="Phobius"/>
    </source>
</evidence>
<dbReference type="Proteomes" id="UP001304769">
    <property type="component" value="Unassembled WGS sequence"/>
</dbReference>
<organism evidence="2 3">
    <name type="scientific">Sinomonas terricola</name>
    <dbReference type="NCBI Taxonomy" id="3110330"/>
    <lineage>
        <taxon>Bacteria</taxon>
        <taxon>Bacillati</taxon>
        <taxon>Actinomycetota</taxon>
        <taxon>Actinomycetes</taxon>
        <taxon>Micrococcales</taxon>
        <taxon>Micrococcaceae</taxon>
        <taxon>Sinomonas</taxon>
    </lineage>
</organism>
<feature type="transmembrane region" description="Helical" evidence="1">
    <location>
        <begin position="12"/>
        <end position="37"/>
    </location>
</feature>
<comment type="caution">
    <text evidence="2">The sequence shown here is derived from an EMBL/GenBank/DDBJ whole genome shotgun (WGS) entry which is preliminary data.</text>
</comment>
<protein>
    <submittedName>
        <fullName evidence="2">Uncharacterized protein</fullName>
    </submittedName>
</protein>
<gene>
    <name evidence="2" type="ORF">SPF06_11875</name>
</gene>
<name>A0ABU5T8K8_9MICC</name>
<keyword evidence="1" id="KW-0472">Membrane</keyword>